<organism evidence="1 2">
    <name type="scientific">Mycena metata</name>
    <dbReference type="NCBI Taxonomy" id="1033252"/>
    <lineage>
        <taxon>Eukaryota</taxon>
        <taxon>Fungi</taxon>
        <taxon>Dikarya</taxon>
        <taxon>Basidiomycota</taxon>
        <taxon>Agaricomycotina</taxon>
        <taxon>Agaricomycetes</taxon>
        <taxon>Agaricomycetidae</taxon>
        <taxon>Agaricales</taxon>
        <taxon>Marasmiineae</taxon>
        <taxon>Mycenaceae</taxon>
        <taxon>Mycena</taxon>
    </lineage>
</organism>
<accession>A0AAD7NWQ7</accession>
<comment type="caution">
    <text evidence="1">The sequence shown here is derived from an EMBL/GenBank/DDBJ whole genome shotgun (WGS) entry which is preliminary data.</text>
</comment>
<name>A0AAD7NWQ7_9AGAR</name>
<dbReference type="Proteomes" id="UP001215598">
    <property type="component" value="Unassembled WGS sequence"/>
</dbReference>
<reference evidence="1" key="1">
    <citation type="submission" date="2023-03" db="EMBL/GenBank/DDBJ databases">
        <title>Massive genome expansion in bonnet fungi (Mycena s.s.) driven by repeated elements and novel gene families across ecological guilds.</title>
        <authorList>
            <consortium name="Lawrence Berkeley National Laboratory"/>
            <person name="Harder C.B."/>
            <person name="Miyauchi S."/>
            <person name="Viragh M."/>
            <person name="Kuo A."/>
            <person name="Thoen E."/>
            <person name="Andreopoulos B."/>
            <person name="Lu D."/>
            <person name="Skrede I."/>
            <person name="Drula E."/>
            <person name="Henrissat B."/>
            <person name="Morin E."/>
            <person name="Kohler A."/>
            <person name="Barry K."/>
            <person name="LaButti K."/>
            <person name="Morin E."/>
            <person name="Salamov A."/>
            <person name="Lipzen A."/>
            <person name="Mereny Z."/>
            <person name="Hegedus B."/>
            <person name="Baldrian P."/>
            <person name="Stursova M."/>
            <person name="Weitz H."/>
            <person name="Taylor A."/>
            <person name="Grigoriev I.V."/>
            <person name="Nagy L.G."/>
            <person name="Martin F."/>
            <person name="Kauserud H."/>
        </authorList>
    </citation>
    <scope>NUCLEOTIDE SEQUENCE</scope>
    <source>
        <strain evidence="1">CBHHK182m</strain>
    </source>
</reference>
<keyword evidence="2" id="KW-1185">Reference proteome</keyword>
<dbReference type="AlphaFoldDB" id="A0AAD7NWQ7"/>
<gene>
    <name evidence="1" type="ORF">B0H16DRAFT_1683490</name>
</gene>
<proteinExistence type="predicted"/>
<evidence type="ECO:0000313" key="2">
    <source>
        <dbReference type="Proteomes" id="UP001215598"/>
    </source>
</evidence>
<protein>
    <submittedName>
        <fullName evidence="1">Uncharacterized protein</fullName>
    </submittedName>
</protein>
<evidence type="ECO:0000313" key="1">
    <source>
        <dbReference type="EMBL" id="KAJ7778169.1"/>
    </source>
</evidence>
<sequence>MAALVDLSTPPHKVPSTSTPEVQAIQGQPSNRTISALSVIVVAIPIYHQPVADAIRHVQPSALLQEARLGLVTTSAPDLAAQDAIRAIEERRHAAAEEREAAWARARARRNDFKCTRIAGIHSRIQEAKTELRELDAALPYAVYIRIMKGIDYSVRMILTTDQRLTLKAAKFDWFNHLIVDLDARSGYYVPAPVRQIAAQVCRDLPAVTRELLAYCRQAAIEYRQAYPYTRRHPTPTVNYAQQLIAASPRGAPDGIDYVGYARHFIELAYHEYGPLFPNDVQDPRISVQDQIAKLEHQLAELDYDNPRIKVESD</sequence>
<dbReference type="EMBL" id="JARKIB010000007">
    <property type="protein sequence ID" value="KAJ7778169.1"/>
    <property type="molecule type" value="Genomic_DNA"/>
</dbReference>